<dbReference type="Pfam" id="PF00023">
    <property type="entry name" value="Ank"/>
    <property type="match status" value="1"/>
</dbReference>
<evidence type="ECO:0000256" key="1">
    <source>
        <dbReference type="ARBA" id="ARBA00007626"/>
    </source>
</evidence>
<evidence type="ECO:0000256" key="5">
    <source>
        <dbReference type="SAM" id="MobiDB-lite"/>
    </source>
</evidence>
<dbReference type="InterPro" id="IPR002528">
    <property type="entry name" value="MATE_fam"/>
</dbReference>
<feature type="transmembrane region" description="Helical" evidence="6">
    <location>
        <begin position="863"/>
        <end position="882"/>
    </location>
</feature>
<reference evidence="8" key="2">
    <citation type="submission" date="2024-04" db="EMBL/GenBank/DDBJ databases">
        <authorList>
            <person name="Chen Y."/>
            <person name="Shah S."/>
            <person name="Dougan E. K."/>
            <person name="Thang M."/>
            <person name="Chan C."/>
        </authorList>
    </citation>
    <scope>NUCLEOTIDE SEQUENCE [LARGE SCALE GENOMIC DNA]</scope>
</reference>
<dbReference type="PROSITE" id="PS51375">
    <property type="entry name" value="PPR"/>
    <property type="match status" value="4"/>
</dbReference>
<feature type="transmembrane region" description="Helical" evidence="6">
    <location>
        <begin position="1050"/>
        <end position="1070"/>
    </location>
</feature>
<reference evidence="7" key="1">
    <citation type="submission" date="2022-10" db="EMBL/GenBank/DDBJ databases">
        <authorList>
            <person name="Chen Y."/>
            <person name="Dougan E. K."/>
            <person name="Chan C."/>
            <person name="Rhodes N."/>
            <person name="Thang M."/>
        </authorList>
    </citation>
    <scope>NUCLEOTIDE SEQUENCE</scope>
</reference>
<feature type="transmembrane region" description="Helical" evidence="6">
    <location>
        <begin position="1021"/>
        <end position="1043"/>
    </location>
</feature>
<evidence type="ECO:0000256" key="4">
    <source>
        <dbReference type="PROSITE-ProRule" id="PRU00708"/>
    </source>
</evidence>
<feature type="compositionally biased region" description="Acidic residues" evidence="5">
    <location>
        <begin position="1207"/>
        <end position="1233"/>
    </location>
</feature>
<feature type="region of interest" description="Disordered" evidence="5">
    <location>
        <begin position="1259"/>
        <end position="1308"/>
    </location>
</feature>
<dbReference type="PROSITE" id="PS50088">
    <property type="entry name" value="ANK_REPEAT"/>
    <property type="match status" value="2"/>
</dbReference>
<dbReference type="GO" id="GO:0016020">
    <property type="term" value="C:membrane"/>
    <property type="evidence" value="ECO:0007669"/>
    <property type="project" value="InterPro"/>
</dbReference>
<feature type="compositionally biased region" description="Acidic residues" evidence="5">
    <location>
        <begin position="1182"/>
        <end position="1197"/>
    </location>
</feature>
<evidence type="ECO:0000313" key="10">
    <source>
        <dbReference type="Proteomes" id="UP001152797"/>
    </source>
</evidence>
<feature type="repeat" description="PPR" evidence="4">
    <location>
        <begin position="493"/>
        <end position="527"/>
    </location>
</feature>
<dbReference type="InterPro" id="IPR011990">
    <property type="entry name" value="TPR-like_helical_dom_sf"/>
</dbReference>
<dbReference type="Pfam" id="PF01554">
    <property type="entry name" value="MatE"/>
    <property type="match status" value="1"/>
</dbReference>
<evidence type="ECO:0000256" key="6">
    <source>
        <dbReference type="SAM" id="Phobius"/>
    </source>
</evidence>
<dbReference type="InterPro" id="IPR036770">
    <property type="entry name" value="Ankyrin_rpt-contain_sf"/>
</dbReference>
<comment type="caution">
    <text evidence="7">The sequence shown here is derived from an EMBL/GenBank/DDBJ whole genome shotgun (WGS) entry which is preliminary data.</text>
</comment>
<keyword evidence="6" id="KW-0812">Transmembrane</keyword>
<feature type="transmembrane region" description="Helical" evidence="6">
    <location>
        <begin position="1076"/>
        <end position="1099"/>
    </location>
</feature>
<organism evidence="7">
    <name type="scientific">Cladocopium goreaui</name>
    <dbReference type="NCBI Taxonomy" id="2562237"/>
    <lineage>
        <taxon>Eukaryota</taxon>
        <taxon>Sar</taxon>
        <taxon>Alveolata</taxon>
        <taxon>Dinophyceae</taxon>
        <taxon>Suessiales</taxon>
        <taxon>Symbiodiniaceae</taxon>
        <taxon>Cladocopium</taxon>
    </lineage>
</organism>
<dbReference type="OrthoDB" id="423427at2759"/>
<dbReference type="EMBL" id="CAMXCT010001502">
    <property type="protein sequence ID" value="CAI3990670.1"/>
    <property type="molecule type" value="Genomic_DNA"/>
</dbReference>
<protein>
    <submittedName>
        <fullName evidence="9">Enhanced disease susceptibility 5</fullName>
    </submittedName>
</protein>
<feature type="transmembrane region" description="Helical" evidence="6">
    <location>
        <begin position="806"/>
        <end position="825"/>
    </location>
</feature>
<dbReference type="Proteomes" id="UP001152797">
    <property type="component" value="Unassembled WGS sequence"/>
</dbReference>
<dbReference type="SUPFAM" id="SSF48403">
    <property type="entry name" value="Ankyrin repeat"/>
    <property type="match status" value="1"/>
</dbReference>
<feature type="transmembrane region" description="Helical" evidence="6">
    <location>
        <begin position="730"/>
        <end position="750"/>
    </location>
</feature>
<proteinExistence type="inferred from homology"/>
<keyword evidence="6" id="KW-1133">Transmembrane helix</keyword>
<accession>A0A9P1CFR4</accession>
<dbReference type="Pfam" id="PF01535">
    <property type="entry name" value="PPR"/>
    <property type="match status" value="1"/>
</dbReference>
<dbReference type="Pfam" id="PF12796">
    <property type="entry name" value="Ank_2"/>
    <property type="match status" value="1"/>
</dbReference>
<dbReference type="GO" id="GO:0042910">
    <property type="term" value="F:xenobiotic transmembrane transporter activity"/>
    <property type="evidence" value="ECO:0007669"/>
    <property type="project" value="InterPro"/>
</dbReference>
<dbReference type="Gene3D" id="1.25.40.20">
    <property type="entry name" value="Ankyrin repeat-containing domain"/>
    <property type="match status" value="1"/>
</dbReference>
<keyword evidence="3" id="KW-0040">ANK repeat</keyword>
<sequence>MTTIPTIKPSPSKPDLRQKLRHETQRLAALSKRGLWIEALQILPDLLSAGLKLDLIFRNAHLNSLTRATRVTALWPRALQLVDGIQGAALEPSLPTKNVLIGTLGSQRQLPMALKLLKELPKRSYRCDAFSYSQAVKACEGLAEAWQEPLEILEMMKSSAVTLGEVTVGALLSTQSSSNKAGLSNSWGRSALYMASMAQVAIEANVIMFNSLMGSFGQDQWMESVHAMDDMASKFLRPNAFLYSTLLSCCVQAAKWTNALSLWLDVVVDERRQKDEQAKLKLKPDVIMYNSIIAACQHCSDAAWALDLFREMVCRMLKPNTSSYNALLAACESATMWEECLCLLLQMEQQKQLPDTISYTSCIRAAARAKQPEMVRELLRQMQQGQVQLDVISCSAAISSKQSGSWGFALDMCRSMRLMALMPNRVTCSSCISACEESECWPWAVKLLEDMSEASMAPELETCNAALSACQGSGWQQALALLDGMLEYGPYPDEISFNAAMKACGSASKTHFAMDIWRKLEMGGYNPDIISFSTLLAACEQRWTFFTGGLDQLAVLLEHPRFLASRPPRKDAFGDTALHRAAAFGHTEVLGSKCPVCHAVPVVLQICFAVCVGALGSCFAGTPLQQQRSRSLVDGAPRGAPSEYLRWRPGRRSRIPVAGEDQSGGEIQTLEGQKKAASSKTQMLRFALPALGIYLANPIMSNIDNSFVGRFAGTTALAALSPGGVLADNLFFLFNSVLSAATTGLVARAWPKGVKNARQELTRTFTFALAVGVPLTMFYFFCSNWALGLMGVAPDVREMAASYARIRGLVAWASLAQGVCLSAILATRDAVTPLKVVCAAAALNCLGDFLFCCWPLQTGVSGAAAATALSTMAGFALMLRSLKRKQILPSIKAEALRDAGPVLEYAGPMMIINTTRIMGYTAMAFAAAALGTQELAAYQVILGIFVLFAFVGAPLSQTAQSMLPPLIEANDTQGSRKVSGNVLTIASAVSLVAGCLCFAALRFGAQTFTADVAVLGQVHSTAFMVFLTTVALLLSSSIDGALLAAKDFRFIVFQQGLVVAVQLFLLWMTLKMHMGLPAVWMTLAVRVMVFIPGALTWVCTGNGPLGRVMCQVLLQYPAFGKLSSRDVQGRSPLERAIREGRLQTSSGAELRMGEGRTVDYTGEKSLPPEPLINDDGLVIAVEEQEEPIEGEEQENEEQEKQEAEKAEEAEEEEEEEEEEEDEEEEVELPDAEVETQGLGFMASLKEAKQVGFVASLKETDEAEPVEDTLQVEQVPFSDQDELERKPDAQSAQLRSDEVKSLARSVEEKSDVITKDALKVIEGAQIAGPSQQMDTGEAKSPKTLALEEKADIMALTTRTLEVERAERASHSQVEMDTEVVERAQIAPNDGSDGPQQVEQMDTREATAILPVACSVSDRYTAGERHSMSHQVQMDAPQVSDRYTAGERHSMSHRVQMDAPQVFAADLAKAKRKLANKFNVAEEPPQLPVNEVSEEPEQREEIDLRQVKLHPRSKHFLSEGRTPLHRAAIHGRFEVTLALLQEGVVNVNAKDIHGCTCLHYAAKEGHKDICRALLKYPRMDLVAVDALGCNALHCAAARGHGEICQLILEQSLVGIHGTFQTLVQQTNIWGQVPLDVSTGSAREVLQSGAEKS</sequence>
<feature type="repeat" description="PPR" evidence="4">
    <location>
        <begin position="355"/>
        <end position="389"/>
    </location>
</feature>
<dbReference type="EMBL" id="CAMXCT030001502">
    <property type="protein sequence ID" value="CAL4777982.1"/>
    <property type="molecule type" value="Genomic_DNA"/>
</dbReference>
<feature type="repeat" description="ANK" evidence="3">
    <location>
        <begin position="1551"/>
        <end position="1573"/>
    </location>
</feature>
<feature type="repeat" description="PPR" evidence="4">
    <location>
        <begin position="285"/>
        <end position="319"/>
    </location>
</feature>
<feature type="transmembrane region" description="Helical" evidence="6">
    <location>
        <begin position="602"/>
        <end position="622"/>
    </location>
</feature>
<evidence type="ECO:0000256" key="2">
    <source>
        <dbReference type="ARBA" id="ARBA00010199"/>
    </source>
</evidence>
<feature type="compositionally biased region" description="Basic and acidic residues" evidence="5">
    <location>
        <begin position="1294"/>
        <end position="1308"/>
    </location>
</feature>
<feature type="transmembrane region" description="Helical" evidence="6">
    <location>
        <begin position="982"/>
        <end position="1001"/>
    </location>
</feature>
<feature type="transmembrane region" description="Helical" evidence="6">
    <location>
        <begin position="762"/>
        <end position="786"/>
    </location>
</feature>
<dbReference type="InterPro" id="IPR050872">
    <property type="entry name" value="PPR_P_subfamily"/>
</dbReference>
<gene>
    <name evidence="7" type="ORF">C1SCF055_LOCUS17642</name>
</gene>
<feature type="repeat" description="PPR" evidence="4">
    <location>
        <begin position="320"/>
        <end position="354"/>
    </location>
</feature>
<dbReference type="GO" id="GO:0015297">
    <property type="term" value="F:antiporter activity"/>
    <property type="evidence" value="ECO:0007669"/>
    <property type="project" value="InterPro"/>
</dbReference>
<keyword evidence="10" id="KW-1185">Reference proteome</keyword>
<dbReference type="Pfam" id="PF13041">
    <property type="entry name" value="PPR_2"/>
    <property type="match status" value="1"/>
</dbReference>
<keyword evidence="6" id="KW-0472">Membrane</keyword>
<evidence type="ECO:0000256" key="3">
    <source>
        <dbReference type="PROSITE-ProRule" id="PRU00023"/>
    </source>
</evidence>
<evidence type="ECO:0000313" key="9">
    <source>
        <dbReference type="EMBL" id="CAL4777982.1"/>
    </source>
</evidence>
<feature type="transmembrane region" description="Helical" evidence="6">
    <location>
        <begin position="683"/>
        <end position="700"/>
    </location>
</feature>
<comment type="similarity">
    <text evidence="1">Belongs to the PPR family. P subfamily.</text>
</comment>
<evidence type="ECO:0000313" key="7">
    <source>
        <dbReference type="EMBL" id="CAI3990670.1"/>
    </source>
</evidence>
<comment type="similarity">
    <text evidence="2">Belongs to the multi antimicrobial extrusion (MATE) (TC 2.A.66.1) family.</text>
</comment>
<dbReference type="SMART" id="SM00248">
    <property type="entry name" value="ANK"/>
    <property type="match status" value="5"/>
</dbReference>
<feature type="transmembrane region" description="Helical" evidence="6">
    <location>
        <begin position="936"/>
        <end position="955"/>
    </location>
</feature>
<dbReference type="InterPro" id="IPR002110">
    <property type="entry name" value="Ankyrin_rpt"/>
</dbReference>
<feature type="repeat" description="ANK" evidence="3">
    <location>
        <begin position="1517"/>
        <end position="1550"/>
    </location>
</feature>
<feature type="region of interest" description="Disordered" evidence="5">
    <location>
        <begin position="1133"/>
        <end position="1240"/>
    </location>
</feature>
<dbReference type="PROSITE" id="PS50297">
    <property type="entry name" value="ANK_REP_REGION"/>
    <property type="match status" value="2"/>
</dbReference>
<dbReference type="EMBL" id="CAMXCT020001502">
    <property type="protein sequence ID" value="CAL1144045.1"/>
    <property type="molecule type" value="Genomic_DNA"/>
</dbReference>
<dbReference type="PANTHER" id="PTHR46128">
    <property type="entry name" value="MITOCHONDRIAL GROUP I INTRON SPLICING FACTOR CCM1"/>
    <property type="match status" value="1"/>
</dbReference>
<name>A0A9P1CFR4_9DINO</name>
<evidence type="ECO:0000313" key="8">
    <source>
        <dbReference type="EMBL" id="CAL1144045.1"/>
    </source>
</evidence>
<dbReference type="Gene3D" id="1.25.40.10">
    <property type="entry name" value="Tetratricopeptide repeat domain"/>
    <property type="match status" value="4"/>
</dbReference>
<dbReference type="InterPro" id="IPR002885">
    <property type="entry name" value="PPR_rpt"/>
</dbReference>
<dbReference type="PANTHER" id="PTHR46128:SF329">
    <property type="entry name" value="MITOCHONDRIAL GROUP I INTRON SPLICING FACTOR DMR1"/>
    <property type="match status" value="1"/>
</dbReference>